<dbReference type="Pfam" id="PF02690">
    <property type="entry name" value="Na_Pi_cotrans"/>
    <property type="match status" value="2"/>
</dbReference>
<feature type="transmembrane region" description="Helical" evidence="6">
    <location>
        <begin position="137"/>
        <end position="159"/>
    </location>
</feature>
<dbReference type="PANTHER" id="PTHR10010:SF46">
    <property type="entry name" value="SODIUM-DEPENDENT PHOSPHATE TRANSPORT PROTEIN 2B"/>
    <property type="match status" value="1"/>
</dbReference>
<dbReference type="GO" id="GO:0005886">
    <property type="term" value="C:plasma membrane"/>
    <property type="evidence" value="ECO:0007669"/>
    <property type="project" value="UniProtKB-SubCell"/>
</dbReference>
<evidence type="ECO:0000256" key="5">
    <source>
        <dbReference type="ARBA" id="ARBA00023136"/>
    </source>
</evidence>
<proteinExistence type="predicted"/>
<gene>
    <name evidence="8" type="ORF">AsAng_0005080</name>
</gene>
<evidence type="ECO:0000313" key="9">
    <source>
        <dbReference type="Proteomes" id="UP001060919"/>
    </source>
</evidence>
<dbReference type="PANTHER" id="PTHR10010">
    <property type="entry name" value="SOLUTE CARRIER FAMILY 34 SODIUM PHOSPHATE , MEMBER 2-RELATED"/>
    <property type="match status" value="1"/>
</dbReference>
<keyword evidence="2" id="KW-1003">Cell membrane</keyword>
<accession>A0A915YB28</accession>
<dbReference type="Proteomes" id="UP001060919">
    <property type="component" value="Chromosome"/>
</dbReference>
<dbReference type="RefSeq" id="WP_264791163.1">
    <property type="nucleotide sequence ID" value="NZ_AP026867.1"/>
</dbReference>
<evidence type="ECO:0000256" key="2">
    <source>
        <dbReference type="ARBA" id="ARBA00022475"/>
    </source>
</evidence>
<dbReference type="GO" id="GO:0044341">
    <property type="term" value="P:sodium-dependent phosphate transport"/>
    <property type="evidence" value="ECO:0007669"/>
    <property type="project" value="InterPro"/>
</dbReference>
<feature type="transmembrane region" description="Helical" evidence="6">
    <location>
        <begin position="6"/>
        <end position="26"/>
    </location>
</feature>
<evidence type="ECO:0000313" key="8">
    <source>
        <dbReference type="EMBL" id="BDS09803.1"/>
    </source>
</evidence>
<dbReference type="AlphaFoldDB" id="A0A915YB28"/>
<feature type="transmembrane region" description="Helical" evidence="6">
    <location>
        <begin position="220"/>
        <end position="243"/>
    </location>
</feature>
<evidence type="ECO:0000256" key="4">
    <source>
        <dbReference type="ARBA" id="ARBA00022989"/>
    </source>
</evidence>
<comment type="subcellular location">
    <subcellularLocation>
        <location evidence="1">Cell membrane</location>
        <topology evidence="1">Multi-pass membrane protein</topology>
    </subcellularLocation>
</comment>
<dbReference type="InterPro" id="IPR026022">
    <property type="entry name" value="PhoU_dom"/>
</dbReference>
<feature type="transmembrane region" description="Helical" evidence="6">
    <location>
        <begin position="113"/>
        <end position="131"/>
    </location>
</feature>
<dbReference type="Gene3D" id="1.20.58.220">
    <property type="entry name" value="Phosphate transport system protein phou homolog 2, domain 2"/>
    <property type="match status" value="1"/>
</dbReference>
<feature type="transmembrane region" description="Helical" evidence="6">
    <location>
        <begin position="47"/>
        <end position="67"/>
    </location>
</feature>
<keyword evidence="9" id="KW-1185">Reference proteome</keyword>
<evidence type="ECO:0000259" key="7">
    <source>
        <dbReference type="Pfam" id="PF01895"/>
    </source>
</evidence>
<keyword evidence="4 6" id="KW-1133">Transmembrane helix</keyword>
<evidence type="ECO:0000256" key="6">
    <source>
        <dbReference type="SAM" id="Phobius"/>
    </source>
</evidence>
<dbReference type="EMBL" id="AP026867">
    <property type="protein sequence ID" value="BDS09803.1"/>
    <property type="molecule type" value="Genomic_DNA"/>
</dbReference>
<dbReference type="InterPro" id="IPR038078">
    <property type="entry name" value="PhoU-like_sf"/>
</dbReference>
<dbReference type="KEGG" id="aup:AsAng_0005080"/>
<dbReference type="Pfam" id="PF01895">
    <property type="entry name" value="PhoU"/>
    <property type="match status" value="1"/>
</dbReference>
<feature type="transmembrane region" description="Helical" evidence="6">
    <location>
        <begin position="87"/>
        <end position="106"/>
    </location>
</feature>
<evidence type="ECO:0000256" key="1">
    <source>
        <dbReference type="ARBA" id="ARBA00004651"/>
    </source>
</evidence>
<sequence>MEFGIWEIVQILGSLAFFIYGMKMMSDGIQRAAGSQLRKILRGMTRNRFLGVFTGFLVTALVQSSSATTVMTVSFVNAGLLSLVESAGVMMGANIGTTITGWIVSILGFKVKLAHYSIPLFAIGVPMFLIAKGKTKYWGEFVIGFAILFMGLSALKGAVPDIKHNPEVLDFLQNFTEWGILSRIFFVFVGALLTVVVQSSSASMAITLTMCAQGWLPLDVAAAMILGENVGTTITAELASMIANTNAKRSARIHSLFNLIGVTWMVLILPYYLPVLTSMAESVMQVDASKAGDVPLILAAFHTTFNTLNVLIMLAFVPWLVKVATVSVKEEEDESYERLKFIKNPPITPELSTEALQKETAHFGEVVSRMNGFLKTVINSIDKKEKAEAIKRLAKYEAISDTMEIEITEYITNLIDKKATHETSTKLRSFMNIANDLERIGDIYYQISKTLEEKSNTKAYFLPEQRNGLNEMIGMISNAFNQMNANLSSSSYSTVEKDSARTLEDQINSLRNKLKANNLDRLGDSDYKVEAAMIYNNIFSSLERVGDHIINVTESILGEI</sequence>
<dbReference type="SUPFAM" id="SSF109755">
    <property type="entry name" value="PhoU-like"/>
    <property type="match status" value="1"/>
</dbReference>
<name>A0A915YB28_9BACT</name>
<feature type="transmembrane region" description="Helical" evidence="6">
    <location>
        <begin position="180"/>
        <end position="200"/>
    </location>
</feature>
<protein>
    <submittedName>
        <fullName evidence="8">Na/Pi cotransporter family protein</fullName>
    </submittedName>
</protein>
<feature type="transmembrane region" description="Helical" evidence="6">
    <location>
        <begin position="255"/>
        <end position="274"/>
    </location>
</feature>
<dbReference type="InterPro" id="IPR004633">
    <property type="entry name" value="NaPi_cotrn-rel/YqeW-like"/>
</dbReference>
<evidence type="ECO:0000256" key="3">
    <source>
        <dbReference type="ARBA" id="ARBA00022692"/>
    </source>
</evidence>
<keyword evidence="5 6" id="KW-0472">Membrane</keyword>
<dbReference type="NCBIfam" id="NF037997">
    <property type="entry name" value="Na_Pi_symport"/>
    <property type="match status" value="1"/>
</dbReference>
<dbReference type="GO" id="GO:0005436">
    <property type="term" value="F:sodium:phosphate symporter activity"/>
    <property type="evidence" value="ECO:0007669"/>
    <property type="project" value="InterPro"/>
</dbReference>
<reference evidence="8" key="1">
    <citation type="submission" date="2022-09" db="EMBL/GenBank/DDBJ databases">
        <title>Aureispira anguillicida sp. nov., isolated from Leptocephalus of Japanese eel Anguilla japonica.</title>
        <authorList>
            <person name="Yuasa K."/>
            <person name="Mekata T."/>
            <person name="Ikunari K."/>
        </authorList>
    </citation>
    <scope>NUCLEOTIDE SEQUENCE</scope>
    <source>
        <strain evidence="8">EL160426</strain>
    </source>
</reference>
<feature type="domain" description="PhoU" evidence="7">
    <location>
        <begin position="374"/>
        <end position="449"/>
    </location>
</feature>
<organism evidence="8 9">
    <name type="scientific">Aureispira anguillae</name>
    <dbReference type="NCBI Taxonomy" id="2864201"/>
    <lineage>
        <taxon>Bacteria</taxon>
        <taxon>Pseudomonadati</taxon>
        <taxon>Bacteroidota</taxon>
        <taxon>Saprospiria</taxon>
        <taxon>Saprospirales</taxon>
        <taxon>Saprospiraceae</taxon>
        <taxon>Aureispira</taxon>
    </lineage>
</organism>
<dbReference type="InterPro" id="IPR003841">
    <property type="entry name" value="Na/Pi_transpt"/>
</dbReference>
<keyword evidence="3 6" id="KW-0812">Transmembrane</keyword>
<dbReference type="NCBIfam" id="TIGR00704">
    <property type="entry name" value="NaPi_cotrn_rel"/>
    <property type="match status" value="1"/>
</dbReference>
<feature type="transmembrane region" description="Helical" evidence="6">
    <location>
        <begin position="294"/>
        <end position="321"/>
    </location>
</feature>